<evidence type="ECO:0000259" key="10">
    <source>
        <dbReference type="PROSITE" id="PS50013"/>
    </source>
</evidence>
<feature type="compositionally biased region" description="Basic and acidic residues" evidence="9">
    <location>
        <begin position="1159"/>
        <end position="1175"/>
    </location>
</feature>
<evidence type="ECO:0000313" key="13">
    <source>
        <dbReference type="EMBL" id="KAK3265751.1"/>
    </source>
</evidence>
<feature type="region of interest" description="Disordered" evidence="9">
    <location>
        <begin position="1283"/>
        <end position="1329"/>
    </location>
</feature>
<dbReference type="CDD" id="cd09274">
    <property type="entry name" value="RNase_HI_RT_Ty3"/>
    <property type="match status" value="2"/>
</dbReference>
<dbReference type="SUPFAM" id="SSF53098">
    <property type="entry name" value="Ribonuclease H-like"/>
    <property type="match status" value="1"/>
</dbReference>
<feature type="compositionally biased region" description="Acidic residues" evidence="9">
    <location>
        <begin position="1198"/>
        <end position="1209"/>
    </location>
</feature>
<dbReference type="GO" id="GO:0004519">
    <property type="term" value="F:endonuclease activity"/>
    <property type="evidence" value="ECO:0007669"/>
    <property type="project" value="UniProtKB-KW"/>
</dbReference>
<dbReference type="InterPro" id="IPR000477">
    <property type="entry name" value="RT_dom"/>
</dbReference>
<dbReference type="EMBL" id="LGRX02013719">
    <property type="protein sequence ID" value="KAK3265751.1"/>
    <property type="molecule type" value="Genomic_DNA"/>
</dbReference>
<dbReference type="InterPro" id="IPR021109">
    <property type="entry name" value="Peptidase_aspartic_dom_sf"/>
</dbReference>
<feature type="region of interest" description="Disordered" evidence="9">
    <location>
        <begin position="23"/>
        <end position="49"/>
    </location>
</feature>
<dbReference type="InterPro" id="IPR050951">
    <property type="entry name" value="Retrovirus_Pol_polyprotein"/>
</dbReference>
<proteinExistence type="predicted"/>
<dbReference type="PROSITE" id="PS50994">
    <property type="entry name" value="INTEGRASE"/>
    <property type="match status" value="1"/>
</dbReference>
<evidence type="ECO:0000256" key="5">
    <source>
        <dbReference type="ARBA" id="ARBA00022759"/>
    </source>
</evidence>
<dbReference type="SUPFAM" id="SSF56672">
    <property type="entry name" value="DNA/RNA polymerases"/>
    <property type="match status" value="2"/>
</dbReference>
<dbReference type="InterPro" id="IPR008593">
    <property type="entry name" value="Dam_MeTrfase"/>
</dbReference>
<dbReference type="PROSITE" id="PS50013">
    <property type="entry name" value="CHROMO_2"/>
    <property type="match status" value="1"/>
</dbReference>
<dbReference type="Gene3D" id="3.10.10.10">
    <property type="entry name" value="HIV Type 1 Reverse Transcriptase, subunit A, domain 1"/>
    <property type="match status" value="2"/>
</dbReference>
<evidence type="ECO:0000256" key="1">
    <source>
        <dbReference type="ARBA" id="ARBA00012493"/>
    </source>
</evidence>
<dbReference type="Pfam" id="PF13650">
    <property type="entry name" value="Asp_protease_2"/>
    <property type="match status" value="2"/>
</dbReference>
<evidence type="ECO:0000256" key="6">
    <source>
        <dbReference type="ARBA" id="ARBA00022801"/>
    </source>
</evidence>
<dbReference type="FunFam" id="3.30.70.270:FF:000020">
    <property type="entry name" value="Transposon Tf2-6 polyprotein-like Protein"/>
    <property type="match status" value="2"/>
</dbReference>
<dbReference type="SUPFAM" id="SSF50630">
    <property type="entry name" value="Acid proteases"/>
    <property type="match status" value="2"/>
</dbReference>
<dbReference type="Gene3D" id="2.40.70.10">
    <property type="entry name" value="Acid Proteases"/>
    <property type="match status" value="2"/>
</dbReference>
<feature type="domain" description="Chromo" evidence="10">
    <location>
        <begin position="3517"/>
        <end position="3582"/>
    </location>
</feature>
<evidence type="ECO:0000256" key="7">
    <source>
        <dbReference type="ARBA" id="ARBA00022918"/>
    </source>
</evidence>
<feature type="region of interest" description="Disordered" evidence="9">
    <location>
        <begin position="2758"/>
        <end position="2864"/>
    </location>
</feature>
<feature type="compositionally biased region" description="Basic and acidic residues" evidence="9">
    <location>
        <begin position="2767"/>
        <end position="2786"/>
    </location>
</feature>
<dbReference type="GO" id="GO:0015074">
    <property type="term" value="P:DNA integration"/>
    <property type="evidence" value="ECO:0007669"/>
    <property type="project" value="InterPro"/>
</dbReference>
<feature type="compositionally biased region" description="Polar residues" evidence="9">
    <location>
        <begin position="1784"/>
        <end position="1793"/>
    </location>
</feature>
<dbReference type="InterPro" id="IPR043128">
    <property type="entry name" value="Rev_trsase/Diguanyl_cyclase"/>
</dbReference>
<dbReference type="CDD" id="cd00303">
    <property type="entry name" value="retropepsin_like"/>
    <property type="match status" value="2"/>
</dbReference>
<evidence type="ECO:0000259" key="12">
    <source>
        <dbReference type="PROSITE" id="PS50994"/>
    </source>
</evidence>
<dbReference type="PROSITE" id="PS50878">
    <property type="entry name" value="RT_POL"/>
    <property type="match status" value="1"/>
</dbReference>
<dbReference type="GO" id="GO:0009307">
    <property type="term" value="P:DNA restriction-modification system"/>
    <property type="evidence" value="ECO:0007669"/>
    <property type="project" value="InterPro"/>
</dbReference>
<dbReference type="InterPro" id="IPR041588">
    <property type="entry name" value="Integrase_H2C2"/>
</dbReference>
<evidence type="ECO:0000256" key="2">
    <source>
        <dbReference type="ARBA" id="ARBA00022679"/>
    </source>
</evidence>
<feature type="compositionally biased region" description="Polar residues" evidence="9">
    <location>
        <begin position="1860"/>
        <end position="1884"/>
    </location>
</feature>
<evidence type="ECO:0000256" key="9">
    <source>
        <dbReference type="SAM" id="MobiDB-lite"/>
    </source>
</evidence>
<keyword evidence="5" id="KW-0255">Endonuclease</keyword>
<dbReference type="InterPro" id="IPR036397">
    <property type="entry name" value="RNaseH_sf"/>
</dbReference>
<feature type="region of interest" description="Disordered" evidence="9">
    <location>
        <begin position="1146"/>
        <end position="1213"/>
    </location>
</feature>
<dbReference type="Pfam" id="PF05869">
    <property type="entry name" value="Dam"/>
    <property type="match status" value="1"/>
</dbReference>
<feature type="coiled-coil region" evidence="8">
    <location>
        <begin position="3375"/>
        <end position="3402"/>
    </location>
</feature>
<dbReference type="Gene3D" id="3.30.70.270">
    <property type="match status" value="4"/>
</dbReference>
<dbReference type="Gene3D" id="3.30.420.10">
    <property type="entry name" value="Ribonuclease H-like superfamily/Ribonuclease H"/>
    <property type="match status" value="1"/>
</dbReference>
<keyword evidence="3" id="KW-0548">Nucleotidyltransferase</keyword>
<feature type="region of interest" description="Disordered" evidence="9">
    <location>
        <begin position="1760"/>
        <end position="1884"/>
    </location>
</feature>
<dbReference type="InterPro" id="IPR001584">
    <property type="entry name" value="Integrase_cat-core"/>
</dbReference>
<keyword evidence="2" id="KW-0808">Transferase</keyword>
<keyword evidence="4" id="KW-0540">Nuclease</keyword>
<dbReference type="Gene3D" id="2.40.50.40">
    <property type="match status" value="1"/>
</dbReference>
<evidence type="ECO:0000313" key="14">
    <source>
        <dbReference type="Proteomes" id="UP001190700"/>
    </source>
</evidence>
<feature type="region of interest" description="Disordered" evidence="9">
    <location>
        <begin position="446"/>
        <end position="488"/>
    </location>
</feature>
<feature type="compositionally biased region" description="Low complexity" evidence="9">
    <location>
        <begin position="1433"/>
        <end position="1447"/>
    </location>
</feature>
<dbReference type="SMART" id="SM00298">
    <property type="entry name" value="CHROMO"/>
    <property type="match status" value="1"/>
</dbReference>
<organism evidence="13 14">
    <name type="scientific">Cymbomonas tetramitiformis</name>
    <dbReference type="NCBI Taxonomy" id="36881"/>
    <lineage>
        <taxon>Eukaryota</taxon>
        <taxon>Viridiplantae</taxon>
        <taxon>Chlorophyta</taxon>
        <taxon>Pyramimonadophyceae</taxon>
        <taxon>Pyramimonadales</taxon>
        <taxon>Pyramimonadaceae</taxon>
        <taxon>Cymbomonas</taxon>
    </lineage>
</organism>
<gene>
    <name evidence="13" type="ORF">CYMTET_25607</name>
</gene>
<dbReference type="EC" id="2.7.7.49" evidence="1"/>
<keyword evidence="14" id="KW-1185">Reference proteome</keyword>
<dbReference type="Proteomes" id="UP001190700">
    <property type="component" value="Unassembled WGS sequence"/>
</dbReference>
<accession>A0AAE0FTG4</accession>
<evidence type="ECO:0000259" key="11">
    <source>
        <dbReference type="PROSITE" id="PS50878"/>
    </source>
</evidence>
<feature type="region of interest" description="Disordered" evidence="9">
    <location>
        <begin position="1432"/>
        <end position="1468"/>
    </location>
</feature>
<name>A0AAE0FTG4_9CHLO</name>
<feature type="domain" description="Reverse transcriptase" evidence="11">
    <location>
        <begin position="2266"/>
        <end position="2445"/>
    </location>
</feature>
<dbReference type="Gene3D" id="3.10.20.370">
    <property type="match status" value="1"/>
</dbReference>
<evidence type="ECO:0000256" key="8">
    <source>
        <dbReference type="SAM" id="Coils"/>
    </source>
</evidence>
<dbReference type="Pfam" id="PF17921">
    <property type="entry name" value="Integrase_H2C2"/>
    <property type="match status" value="1"/>
</dbReference>
<protein>
    <recommendedName>
        <fullName evidence="1">RNA-directed DNA polymerase</fullName>
        <ecNumber evidence="1">2.7.7.49</ecNumber>
    </recommendedName>
</protein>
<feature type="region of interest" description="Disordered" evidence="9">
    <location>
        <begin position="624"/>
        <end position="646"/>
    </location>
</feature>
<dbReference type="InterPro" id="IPR012337">
    <property type="entry name" value="RNaseH-like_sf"/>
</dbReference>
<feature type="compositionally biased region" description="Polar residues" evidence="9">
    <location>
        <begin position="1836"/>
        <end position="1852"/>
    </location>
</feature>
<feature type="domain" description="Integrase catalytic" evidence="12">
    <location>
        <begin position="3184"/>
        <end position="3345"/>
    </location>
</feature>
<dbReference type="InterPro" id="IPR043502">
    <property type="entry name" value="DNA/RNA_pol_sf"/>
</dbReference>
<dbReference type="Pfam" id="PF00078">
    <property type="entry name" value="RVT_1"/>
    <property type="match status" value="2"/>
</dbReference>
<dbReference type="InterPro" id="IPR041373">
    <property type="entry name" value="RT_RNaseH"/>
</dbReference>
<feature type="compositionally biased region" description="Polar residues" evidence="9">
    <location>
        <begin position="1738"/>
        <end position="1748"/>
    </location>
</feature>
<dbReference type="SUPFAM" id="SSF54160">
    <property type="entry name" value="Chromo domain-like"/>
    <property type="match status" value="1"/>
</dbReference>
<keyword evidence="7" id="KW-0695">RNA-directed DNA polymerase</keyword>
<dbReference type="GO" id="GO:0009007">
    <property type="term" value="F:site-specific DNA-methyltransferase (adenine-specific) activity"/>
    <property type="evidence" value="ECO:0007669"/>
    <property type="project" value="InterPro"/>
</dbReference>
<dbReference type="Pfam" id="PF17917">
    <property type="entry name" value="RT_RNaseH"/>
    <property type="match status" value="2"/>
</dbReference>
<comment type="caution">
    <text evidence="13">The sequence shown here is derived from an EMBL/GenBank/DDBJ whole genome shotgun (WGS) entry which is preliminary data.</text>
</comment>
<keyword evidence="8" id="KW-0175">Coiled coil</keyword>
<dbReference type="PANTHER" id="PTHR37984">
    <property type="entry name" value="PROTEIN CBG26694"/>
    <property type="match status" value="1"/>
</dbReference>
<dbReference type="PANTHER" id="PTHR37984:SF5">
    <property type="entry name" value="PROTEIN NYNRIN-LIKE"/>
    <property type="match status" value="1"/>
</dbReference>
<dbReference type="InterPro" id="IPR016197">
    <property type="entry name" value="Chromo-like_dom_sf"/>
</dbReference>
<dbReference type="InterPro" id="IPR000953">
    <property type="entry name" value="Chromo/chromo_shadow_dom"/>
</dbReference>
<keyword evidence="6" id="KW-0378">Hydrolase</keyword>
<feature type="compositionally biased region" description="Low complexity" evidence="9">
    <location>
        <begin position="1297"/>
        <end position="1327"/>
    </location>
</feature>
<sequence>MLPSRAMTSPPPAPERQVVEARLRKEAKSPVCTSEDLSDDSQHVEKRHRRTLKVTESYRVHLEPTGQPLQGWQFRAVRGQGTSALRSKVGTRGLSGLEKVRQREKLKRDYASGLPYLERDSPIDEELLHILAKEQAQEEVEDGLLQYASDLATNDMARAAKDKVIQVALYPPDYPPRDLVQTATAQGLLADAGTYELPWDSDMDDPLDLGDPHAKDDPIECRLNSITDTGDMSPGWSDLLAAVSTSRAPPRQINNSKAPTLLLFWAYVNGRRVKVLVDSGCSTNIISDKTVRNIPSLTPRPHETPMRVRVADGASYDVNTCVRPRLQAETTKGLYVKQLELRVMPNDLCVDIILGGPWLASHSPVTLDYSRWGSIRFGSGSKRVVITGCSPGTPDPSRPKDKAMALVQGVLLDPRRVRKDLRALQSKDECAFVVYLAPDGTFRAVAGDEDADAETNTEPKDTSSERRATSSSEQQDAQAACAMDSSQADLGETDTHALMSASDTDSEAEDALLLRESVRPSSGTSDEDHLDKVYATVESTRPQNFDAVALEGAAGPLANDAPPNNLHLGFFQSKREALGAFTLLPEHVRAQAIDDHAQGKPPTWHAEAAAALEQGRRLLRERRPRRKRVRWSDEKPLTEGSSRVQDLEQAAPVVKEAPSPPPKPHAIEAEEPDEIGETVSPEIWQQLRDLEEEFKDVICTELPDSVQSRDYKNSIRLRSDWSGQPLHRRNYKLLQEELRQLRAQLDELLAKGYIRPSSSPWGCPVLMVPKPSNPKELRLVIDYKSINEITVKDKYPLPDVQTLLDDLQGATVFSTADALWGFWQVPMEQDDIEKTAMTTHFGAYEWLVMPMGLSNSPSTWQRMMTQYLGHLPFCRVFVDDIMIFSDTPAAHVGHVRAVLVACRQHKVYLKRSKLKLCMRAVRFLGHVCSKEGCRPQRDKVASVRDWPELETVTHVRQFLGMCGFYRRYIQSFAHIAHPLTRLTKIGVPWTWGKEEKGAFQRLKTALISAPILALPDQRSAADGTRPFCVQTDANAVALGGVLMQDLGRGLQPMAFESRQFSSAEQNYHAGERELCAIHHCTTVTWRHYLIFTDFKLMGDHKPLQWLFAPARELSRRQARWYEDLVEVGVHQMEHVPGRCLVVPDAQSRRPDYKQSSAREGLKEKGVVDRATDEPRQSVPREPAVNPTPADPTAVFGAIDEDDTDEDPSEEPAKVKILEDPTSVLDTKFDYSDSEDESVPPVSPPLVVGELTRLNGLTWVETPDLWEDAAETLHTAERALQEATLAGVTTRSRSRPQLAPSPTSLTALSPSPSNIQSSKTTTPSASSSHYDNVVDRQDWKLVKEKFEEVSAQYGPFDVDACCDFMGVNRQVDTYWTECLKQQWRGKHVWCNPPYTKDSDLIEKILRHFMAEWRADPENTSAMFLLAHPHPAQVRPARGQGVRPQGRQGSSHTGHGPPVMGGNLGRPRDLRPQSRVVLPLPSYQSNLADSRKRLTAWHWKRELYSLPLEVAMQRVRRAMRRSPEAAKAPVDKMWERTRGRIRSGSRSPEEHVNRANQLAERIRIAREPQDRREGHQRMALWHLLSHDGRQQTLEPSGVSSSDRYAAWRELSPAEQLEAIATSSPDSSPGNRLWEKEGVRRAAARSSASLCTLDTEVGTIPGTTGDVGLPGAWCSLHAVHQYKMRKLGPSPLGASPSSPPLVEPTPEVASSLHTADAPTTPGGNLEDPPDRARSSPEVAEETSTSSSLCFTQQMTIVKTHEAGDALPRLDSHPIAEDPGVMEEDSSVDSLCYTQQMAAAGTHEARAEGNHRSSHQLALDPPTGSPQQGDEDPLSHGGTPHTSLTNSATTHVSPTVSAAPLVSPTASDTTHVSPTASDTTHVSPTPSECISTGALLTASADDLISHPTEDIDLLDEEFYAACRQTAKECRDASDNLLPNLKCKSIRTDGGVQWKTDIEGTLAAAHDEEGPLLLVFYATLRGHTVKVLIDSGASDNFISEQSAKRCGLTTRAGSEMRVTLADGSVKITGATAYAKFNTHTTTGTYTENALALRILPLGIQMDVILGGRWLRSHSPVTLGYEGNGSVSFLRKSRGGKIGDRVTITGCSPGKAPGDKSPKGTACAGLVDEVFLAPAQLKKYLVYAETQNMRGNDDPGIQPAWLMMAEKSQGDKTSAFAATAVDTEDARPAADAEDADVDPEWTLKFQDFWGSEYEKEMTTALPDIDGLRHDPQDEANIHLDPELSKKGPPCQRIYKKSAEELCQLRERVETLMSKGYIRPSSSPYAAPCLMVPKPRNPKELRLVIDYRLLNRQTVKAKYLLPDIQMMFDEMQGAKFFSSFDAVDGFWQVPMAPGDVEKTAFTTQMGSYEWLVMPQGLQNSPSQYQRRMQRALSHLPFVRIFIDDVVVFSNTAAEHYEHVKQLLLTCREKGVFLKRSKCQLLKKSLRFLGHCISADGCRPQHDKVAAVRDWPELETVTHVRQFLGLAGYYSRFIHCFSEIAQPLTRLTKSDVPWEWGPMQQWAFEELKKALTSAPVLALPNIKGAVDGTTPFVVETDASGIALGGVPMQDNGDGLGLRVIAYESRQFSAAEQNYHTGERELGALHHCTTVTWRHYLIFTNFRIQGDHRPLEWPMEPRRELSRRQARWYMDLVEVGVPRMEYIKGALLLVPDALSRRPDFKDKDVREGLKEARVIDPTSDLPKDPLATLESECFSSAPPAAHPHWAQTVDCWLSAVETLSVAEQAMGLGETIALVNPKLYRGAKGDDLDFDMPDWPEAKGVKPTETPREPPDRASPRIRITRSMSRAGKASATPAPPQSVPRKTQTPTPRADASTAPTEKTPASLPPPEKVPQQSAPPSTLPPRKRRDCRPEDPQNWRVRAKYSWKYIEKFGPFDVDACCDFGGRNRQADRFWTDCLSEKWRGLWVWCNPPYNSGHITVEAILNNSTEDIFPEYIAEWKADPENTSAVFVLPDHQSKLPAWRKLFRKANMQIVEVVPTHDDKGEPNQFFENPDGKAFDLRWPVLIVHAPPAKPQPARVRHPRTTPAVIRTGEAADFRDTISQQSDSKFLRALKAEYTREGSLRLLREKVKAAPHQCLQDFRLVGEVVWRTAAGRYQLVLGEDSPLREVVIRHAHESLSSGHTGRDKTLERVLRRFWWRGAADDVGTWVASCAVCQSVRPRGTYPDGLLNPHSIPNRPWQDVAVDFVTGLPVSERGNDAFVAFTCKLTKMVHVIPMNFGDSSAAVVARIYFDSVWRLHGAPMKIVSDRDPRFQDAFWQELMRLMGVKVARTTPYNPRSDGQAEHSNRVIEDMLRSFVDANVEDWDLFTTNVEFAINDSRSESTGFTPFELVFGFSPLSQLDLFLEAAQSTAGRRTGGVGTAHEVAAKFSSQLRDARQRLELAQQRQREQFDRRHGQREYAVGDLVWIEAKHLTEKVMDRSICRKLTKRWHGPVPVTERFFSDMQMTMPEADRGAPVAYRLRLPPHWRIHDVFAQHRLKPYTSGQDAFAARDHLAVPEEVVVDGQKEAHVERILARRVRSVRGKEVEEWKVRWTGYSKAHGQWRTRDKLERGGPLQQLREFEQARLRMEAQVRDEATRRREQCGRHSAQAGVTLAHLITNPCDELDQLEQMEHDTPLPWERQERTEDGSLALVTELMAIQTEATRVPRILVLFSGTGSVEREFLNCFPTASVIIDYLEPKHWFMENPRGRFPNVLRLRPMMRQLPPPLVCTYCMYDGQPAVNRKLLSWDPTRSRLERVNPRVYTLYQRPCCDNFSDIYASARLKARFRFQVAPFL</sequence>
<dbReference type="CDD" id="cd01647">
    <property type="entry name" value="RT_LTR"/>
    <property type="match status" value="2"/>
</dbReference>
<dbReference type="GO" id="GO:0016787">
    <property type="term" value="F:hydrolase activity"/>
    <property type="evidence" value="ECO:0007669"/>
    <property type="project" value="UniProtKB-KW"/>
</dbReference>
<dbReference type="Gene3D" id="1.10.340.70">
    <property type="match status" value="1"/>
</dbReference>
<feature type="compositionally biased region" description="Basic and acidic residues" evidence="9">
    <location>
        <begin position="1760"/>
        <end position="1772"/>
    </location>
</feature>
<dbReference type="GO" id="GO:0003677">
    <property type="term" value="F:DNA binding"/>
    <property type="evidence" value="ECO:0007669"/>
    <property type="project" value="InterPro"/>
</dbReference>
<feature type="compositionally biased region" description="Basic and acidic residues" evidence="9">
    <location>
        <begin position="457"/>
        <end position="468"/>
    </location>
</feature>
<evidence type="ECO:0000256" key="3">
    <source>
        <dbReference type="ARBA" id="ARBA00022695"/>
    </source>
</evidence>
<dbReference type="GO" id="GO:0003964">
    <property type="term" value="F:RNA-directed DNA polymerase activity"/>
    <property type="evidence" value="ECO:0007669"/>
    <property type="project" value="UniProtKB-KW"/>
</dbReference>
<evidence type="ECO:0000256" key="4">
    <source>
        <dbReference type="ARBA" id="ARBA00022722"/>
    </source>
</evidence>
<feature type="region of interest" description="Disordered" evidence="9">
    <location>
        <begin position="1687"/>
        <end position="1748"/>
    </location>
</feature>
<reference evidence="13 14" key="1">
    <citation type="journal article" date="2015" name="Genome Biol. Evol.">
        <title>Comparative Genomics of a Bacterivorous Green Alga Reveals Evolutionary Causalities and Consequences of Phago-Mixotrophic Mode of Nutrition.</title>
        <authorList>
            <person name="Burns J.A."/>
            <person name="Paasch A."/>
            <person name="Narechania A."/>
            <person name="Kim E."/>
        </authorList>
    </citation>
    <scope>NUCLEOTIDE SEQUENCE [LARGE SCALE GENOMIC DNA]</scope>
    <source>
        <strain evidence="13 14">PLY_AMNH</strain>
    </source>
</reference>